<gene>
    <name evidence="7" type="ORF">CEPIT_LOCUS4455</name>
</gene>
<keyword evidence="3" id="KW-0960">Knottin</keyword>
<dbReference type="SUPFAM" id="SSF57059">
    <property type="entry name" value="omega toxin-like"/>
    <property type="match status" value="1"/>
</dbReference>
<dbReference type="Pfam" id="PF08027">
    <property type="entry name" value="Albumin_I"/>
    <property type="match status" value="1"/>
</dbReference>
<feature type="signal peptide" evidence="5">
    <location>
        <begin position="1"/>
        <end position="25"/>
    </location>
</feature>
<dbReference type="AlphaFoldDB" id="A0AAV0CB24"/>
<sequence>MVYFKLLAALAFFIATSYILGIASASCNGRDVCSPFEMPPCGDSTNCRCIPWGLVAGQCITPRLASVAKRIEDHPNLCQSNEECFKKGSGDFCARYPNPHIDYGWCINSSYSNNYEDSSQNGFLKMMTTTL</sequence>
<dbReference type="PROSITE" id="PS51257">
    <property type="entry name" value="PROKAR_LIPOPROTEIN"/>
    <property type="match status" value="1"/>
</dbReference>
<feature type="domain" description="Albumin I chain a" evidence="6">
    <location>
        <begin position="73"/>
        <end position="126"/>
    </location>
</feature>
<dbReference type="Pfam" id="PF16720">
    <property type="entry name" value="Albumin_I_a"/>
    <property type="match status" value="1"/>
</dbReference>
<evidence type="ECO:0000313" key="7">
    <source>
        <dbReference type="EMBL" id="CAH9072926.1"/>
    </source>
</evidence>
<comment type="caution">
    <text evidence="7">The sequence shown here is derived from an EMBL/GenBank/DDBJ whole genome shotgun (WGS) entry which is preliminary data.</text>
</comment>
<dbReference type="EMBL" id="CAMAPF010000023">
    <property type="protein sequence ID" value="CAH9072926.1"/>
    <property type="molecule type" value="Genomic_DNA"/>
</dbReference>
<evidence type="ECO:0000256" key="1">
    <source>
        <dbReference type="ARBA" id="ARBA00022656"/>
    </source>
</evidence>
<dbReference type="GO" id="GO:0090729">
    <property type="term" value="F:toxin activity"/>
    <property type="evidence" value="ECO:0007669"/>
    <property type="project" value="UniProtKB-KW"/>
</dbReference>
<dbReference type="InterPro" id="IPR032000">
    <property type="entry name" value="Albumin_I_a"/>
</dbReference>
<organism evidence="7 8">
    <name type="scientific">Cuscuta epithymum</name>
    <dbReference type="NCBI Taxonomy" id="186058"/>
    <lineage>
        <taxon>Eukaryota</taxon>
        <taxon>Viridiplantae</taxon>
        <taxon>Streptophyta</taxon>
        <taxon>Embryophyta</taxon>
        <taxon>Tracheophyta</taxon>
        <taxon>Spermatophyta</taxon>
        <taxon>Magnoliopsida</taxon>
        <taxon>eudicotyledons</taxon>
        <taxon>Gunneridae</taxon>
        <taxon>Pentapetalae</taxon>
        <taxon>asterids</taxon>
        <taxon>lamiids</taxon>
        <taxon>Solanales</taxon>
        <taxon>Convolvulaceae</taxon>
        <taxon>Cuscuteae</taxon>
        <taxon>Cuscuta</taxon>
        <taxon>Cuscuta subgen. Cuscuta</taxon>
    </lineage>
</organism>
<keyword evidence="4" id="KW-0708">Seed storage protein</keyword>
<proteinExistence type="predicted"/>
<name>A0AAV0CB24_9ASTE</name>
<evidence type="ECO:0000256" key="5">
    <source>
        <dbReference type="SAM" id="SignalP"/>
    </source>
</evidence>
<feature type="chain" id="PRO_5043650764" description="Albumin I chain a domain-containing protein" evidence="5">
    <location>
        <begin position="26"/>
        <end position="131"/>
    </location>
</feature>
<keyword evidence="8" id="KW-1185">Reference proteome</keyword>
<dbReference type="InterPro" id="IPR012512">
    <property type="entry name" value="Albumin_I"/>
</dbReference>
<accession>A0AAV0CB24</accession>
<evidence type="ECO:0000256" key="4">
    <source>
        <dbReference type="ARBA" id="ARBA00023129"/>
    </source>
</evidence>
<reference evidence="7" key="1">
    <citation type="submission" date="2022-07" db="EMBL/GenBank/DDBJ databases">
        <authorList>
            <person name="Macas J."/>
            <person name="Novak P."/>
            <person name="Neumann P."/>
        </authorList>
    </citation>
    <scope>NUCLEOTIDE SEQUENCE</scope>
</reference>
<dbReference type="GO" id="GO:0045735">
    <property type="term" value="F:nutrient reservoir activity"/>
    <property type="evidence" value="ECO:0007669"/>
    <property type="project" value="UniProtKB-KW"/>
</dbReference>
<keyword evidence="5" id="KW-0732">Signal</keyword>
<keyword evidence="2" id="KW-0758">Storage protein</keyword>
<evidence type="ECO:0000256" key="2">
    <source>
        <dbReference type="ARBA" id="ARBA00022761"/>
    </source>
</evidence>
<protein>
    <recommendedName>
        <fullName evidence="6">Albumin I chain a domain-containing protein</fullName>
    </recommendedName>
</protein>
<evidence type="ECO:0000256" key="3">
    <source>
        <dbReference type="ARBA" id="ARBA00022854"/>
    </source>
</evidence>
<dbReference type="Proteomes" id="UP001152523">
    <property type="component" value="Unassembled WGS sequence"/>
</dbReference>
<evidence type="ECO:0000313" key="8">
    <source>
        <dbReference type="Proteomes" id="UP001152523"/>
    </source>
</evidence>
<keyword evidence="1" id="KW-0800">Toxin</keyword>
<evidence type="ECO:0000259" key="6">
    <source>
        <dbReference type="Pfam" id="PF16720"/>
    </source>
</evidence>